<reference evidence="1 2" key="2">
    <citation type="journal article" date="2022" name="Mol. Ecol. Resour.">
        <title>The genomes of chicory, endive, great burdock and yacon provide insights into Asteraceae paleo-polyploidization history and plant inulin production.</title>
        <authorList>
            <person name="Fan W."/>
            <person name="Wang S."/>
            <person name="Wang H."/>
            <person name="Wang A."/>
            <person name="Jiang F."/>
            <person name="Liu H."/>
            <person name="Zhao H."/>
            <person name="Xu D."/>
            <person name="Zhang Y."/>
        </authorList>
    </citation>
    <scope>NUCLEOTIDE SEQUENCE [LARGE SCALE GENOMIC DNA]</scope>
    <source>
        <strain evidence="2">cv. Niubang</strain>
    </source>
</reference>
<evidence type="ECO:0000313" key="1">
    <source>
        <dbReference type="EMBL" id="KAI3693080.1"/>
    </source>
</evidence>
<evidence type="ECO:0000313" key="2">
    <source>
        <dbReference type="Proteomes" id="UP001055879"/>
    </source>
</evidence>
<dbReference type="EMBL" id="CM042057">
    <property type="protein sequence ID" value="KAI3693080.1"/>
    <property type="molecule type" value="Genomic_DNA"/>
</dbReference>
<sequence>MECWFSLFLVLGKAGSVSTHYFLLTLRFYLSLTPPVRSRKLGCEIRGKQPGGLAIPVQIFENGFCWRRELLGPAFVALSKPIASQAECLVCESVIYPREEVLVT</sequence>
<keyword evidence="2" id="KW-1185">Reference proteome</keyword>
<gene>
    <name evidence="1" type="ORF">L6452_32908</name>
</gene>
<organism evidence="1 2">
    <name type="scientific">Arctium lappa</name>
    <name type="common">Greater burdock</name>
    <name type="synonym">Lappa major</name>
    <dbReference type="NCBI Taxonomy" id="4217"/>
    <lineage>
        <taxon>Eukaryota</taxon>
        <taxon>Viridiplantae</taxon>
        <taxon>Streptophyta</taxon>
        <taxon>Embryophyta</taxon>
        <taxon>Tracheophyta</taxon>
        <taxon>Spermatophyta</taxon>
        <taxon>Magnoliopsida</taxon>
        <taxon>eudicotyledons</taxon>
        <taxon>Gunneridae</taxon>
        <taxon>Pentapetalae</taxon>
        <taxon>asterids</taxon>
        <taxon>campanulids</taxon>
        <taxon>Asterales</taxon>
        <taxon>Asteraceae</taxon>
        <taxon>Carduoideae</taxon>
        <taxon>Cardueae</taxon>
        <taxon>Arctiinae</taxon>
        <taxon>Arctium</taxon>
    </lineage>
</organism>
<name>A0ACB8Z5T9_ARCLA</name>
<reference evidence="2" key="1">
    <citation type="journal article" date="2022" name="Mol. Ecol. Resour.">
        <title>The genomes of chicory, endive, great burdock and yacon provide insights into Asteraceae palaeo-polyploidization history and plant inulin production.</title>
        <authorList>
            <person name="Fan W."/>
            <person name="Wang S."/>
            <person name="Wang H."/>
            <person name="Wang A."/>
            <person name="Jiang F."/>
            <person name="Liu H."/>
            <person name="Zhao H."/>
            <person name="Xu D."/>
            <person name="Zhang Y."/>
        </authorList>
    </citation>
    <scope>NUCLEOTIDE SEQUENCE [LARGE SCALE GENOMIC DNA]</scope>
    <source>
        <strain evidence="2">cv. Niubang</strain>
    </source>
</reference>
<protein>
    <submittedName>
        <fullName evidence="1">Uncharacterized protein</fullName>
    </submittedName>
</protein>
<comment type="caution">
    <text evidence="1">The sequence shown here is derived from an EMBL/GenBank/DDBJ whole genome shotgun (WGS) entry which is preliminary data.</text>
</comment>
<proteinExistence type="predicted"/>
<dbReference type="Proteomes" id="UP001055879">
    <property type="component" value="Linkage Group LG11"/>
</dbReference>
<accession>A0ACB8Z5T9</accession>